<dbReference type="RefSeq" id="WP_112441126.1">
    <property type="nucleotide sequence ID" value="NZ_CP030073.1"/>
</dbReference>
<name>A0A2Z4J8U6_9ACTN</name>
<evidence type="ECO:0000313" key="2">
    <source>
        <dbReference type="Proteomes" id="UP000249616"/>
    </source>
</evidence>
<protein>
    <submittedName>
        <fullName evidence="1">Uncharacterized protein</fullName>
    </submittedName>
</protein>
<organism evidence="1 2">
    <name type="scientific">Streptomyces cadmiisoli</name>
    <dbReference type="NCBI Taxonomy" id="2184053"/>
    <lineage>
        <taxon>Bacteria</taxon>
        <taxon>Bacillati</taxon>
        <taxon>Actinomycetota</taxon>
        <taxon>Actinomycetes</taxon>
        <taxon>Kitasatosporales</taxon>
        <taxon>Streptomycetaceae</taxon>
        <taxon>Streptomyces</taxon>
        <taxon>Streptomyces aurantiacus group</taxon>
    </lineage>
</organism>
<sequence length="207" mass="21919">MDPGLAGLLGGLLGAAVGALGATASAWITGRKAERQAEMQSAALMGQARLQIEADRAAALRESRKAAYVAYSEGWNLVYATLSEAAIKLGGIAPSDPPEEREERRQAARRLWHEARTLHRSLDRLMSAVYVEGPHRMAQAAGAASGALSPYFGAVMDWLHAIDKEAETPQHSSTAGDTGGDAYGEHLRFLYASSDAVVSEGPGMADR</sequence>
<gene>
    <name evidence="1" type="ORF">DN051_37055</name>
</gene>
<dbReference type="EMBL" id="CP030073">
    <property type="protein sequence ID" value="AWW41584.1"/>
    <property type="molecule type" value="Genomic_DNA"/>
</dbReference>
<reference evidence="1 2" key="1">
    <citation type="journal article" date="2019" name="Int. J. Syst. Evol. Microbiol.">
        <title>Streptomyces cadmiisoli sp. nov., a novel actinomycete isolated from cadmium-contaminated soil.</title>
        <authorList>
            <person name="Li K."/>
            <person name="Tang X."/>
            <person name="Zhao J."/>
            <person name="Guo Y."/>
            <person name="Tang Y."/>
            <person name="Gao J."/>
        </authorList>
    </citation>
    <scope>NUCLEOTIDE SEQUENCE [LARGE SCALE GENOMIC DNA]</scope>
    <source>
        <strain evidence="1 2">ZFG47</strain>
    </source>
</reference>
<dbReference type="AlphaFoldDB" id="A0A2Z4J8U6"/>
<keyword evidence="2" id="KW-1185">Reference proteome</keyword>
<dbReference type="KEGG" id="scad:DN051_37055"/>
<dbReference type="Proteomes" id="UP000249616">
    <property type="component" value="Chromosome"/>
</dbReference>
<proteinExistence type="predicted"/>
<evidence type="ECO:0000313" key="1">
    <source>
        <dbReference type="EMBL" id="AWW41584.1"/>
    </source>
</evidence>
<accession>A0A2Z4J8U6</accession>